<reference evidence="1" key="1">
    <citation type="submission" date="2021-06" db="EMBL/GenBank/DDBJ databases">
        <authorList>
            <person name="Kallberg Y."/>
            <person name="Tangrot J."/>
            <person name="Rosling A."/>
        </authorList>
    </citation>
    <scope>NUCLEOTIDE SEQUENCE</scope>
    <source>
        <strain evidence="1">MA461A</strain>
    </source>
</reference>
<evidence type="ECO:0000313" key="1">
    <source>
        <dbReference type="EMBL" id="CAG8800926.1"/>
    </source>
</evidence>
<keyword evidence="2" id="KW-1185">Reference proteome</keyword>
<dbReference type="EMBL" id="CAJVQC010060575">
    <property type="protein sequence ID" value="CAG8800926.1"/>
    <property type="molecule type" value="Genomic_DNA"/>
</dbReference>
<evidence type="ECO:0000313" key="2">
    <source>
        <dbReference type="Proteomes" id="UP000789920"/>
    </source>
</evidence>
<feature type="non-terminal residue" evidence="1">
    <location>
        <position position="361"/>
    </location>
</feature>
<feature type="non-terminal residue" evidence="1">
    <location>
        <position position="1"/>
    </location>
</feature>
<organism evidence="1 2">
    <name type="scientific">Racocetra persica</name>
    <dbReference type="NCBI Taxonomy" id="160502"/>
    <lineage>
        <taxon>Eukaryota</taxon>
        <taxon>Fungi</taxon>
        <taxon>Fungi incertae sedis</taxon>
        <taxon>Mucoromycota</taxon>
        <taxon>Glomeromycotina</taxon>
        <taxon>Glomeromycetes</taxon>
        <taxon>Diversisporales</taxon>
        <taxon>Gigasporaceae</taxon>
        <taxon>Racocetra</taxon>
    </lineage>
</organism>
<comment type="caution">
    <text evidence="1">The sequence shown here is derived from an EMBL/GenBank/DDBJ whole genome shotgun (WGS) entry which is preliminary data.</text>
</comment>
<dbReference type="Proteomes" id="UP000789920">
    <property type="component" value="Unassembled WGS sequence"/>
</dbReference>
<protein>
    <submittedName>
        <fullName evidence="1">16589_t:CDS:1</fullName>
    </submittedName>
</protein>
<name>A0ACA9RND7_9GLOM</name>
<sequence length="361" mass="40237">NTTDTKFPQNAPEVVKIRTYDDGTTLVHLIRDGIQQANCSGHSLEPILRIRVIQLNGSVIEINANLDMDSLNYCLFENIYGVLVNPIVIYPLQQPFILMNYYKAKNSSDPKTYEEWGQVIDWSGKNLSNIRYGPSYINPQGVWTPYSKIVLNINQRLGFLRYAAVGNGTSQWIEFQQYSVFTSIQIAAISTVNSGYGIFYAICSDKENELLAIKCTLNAKFVSYNQTSNGRVAILYELSQKVNITGLYCDLVSVGLGHACTMVIDSSSTTNTSSITNTPVNFLSSGLVLSSNVITDILPFFANTTVPAIGWRMKAMPFGGYILDNNAYNNSNISYHYIFAYDENNILADLVQPGPFITNIY</sequence>
<accession>A0ACA9RND7</accession>
<gene>
    <name evidence="1" type="ORF">RPERSI_LOCUS21014</name>
</gene>
<proteinExistence type="predicted"/>